<dbReference type="OrthoDB" id="6999256at2"/>
<sequence length="257" mass="27828">MIFRSSWLLCCSLLMTFAANADSLVTVQGDAAKPGRYSFVAGTRLHDVLLQAQVSPKAYLLGAAWLHTPLRDAQERLKVGVLFDLSSLHSNALAGDQVGLATLAARLRDKVQAMPVTGRKVAQLDPVQIELNRVNNRFLSDGDVLLYPLRPTTVRVEGAVLGECELPFQPLQAAVDYLKACPLDPNADADWLFVIQPDGRVFKGGVALWNETTSVPPAPGARIYVPVHNSKQGDPTPDLNAELAAFIATQPLLEVKP</sequence>
<feature type="signal peptide" evidence="1">
    <location>
        <begin position="1"/>
        <end position="21"/>
    </location>
</feature>
<evidence type="ECO:0000313" key="5">
    <source>
        <dbReference type="Proteomes" id="UP000237440"/>
    </source>
</evidence>
<comment type="caution">
    <text evidence="4">The sequence shown here is derived from an EMBL/GenBank/DDBJ whole genome shotgun (WGS) entry which is preliminary data.</text>
</comment>
<evidence type="ECO:0000313" key="4">
    <source>
        <dbReference type="EMBL" id="POF42161.1"/>
    </source>
</evidence>
<feature type="chain" id="PRO_5015566069" evidence="1">
    <location>
        <begin position="22"/>
        <end position="257"/>
    </location>
</feature>
<proteinExistence type="predicted"/>
<dbReference type="Pfam" id="PF06251">
    <property type="entry name" value="Caps_syn_GfcC_C"/>
    <property type="match status" value="1"/>
</dbReference>
<dbReference type="Proteomes" id="UP000237440">
    <property type="component" value="Unassembled WGS sequence"/>
</dbReference>
<dbReference type="Pfam" id="PF20616">
    <property type="entry name" value="Caps_syn_GfcC_N"/>
    <property type="match status" value="1"/>
</dbReference>
<evidence type="ECO:0000259" key="3">
    <source>
        <dbReference type="Pfam" id="PF20616"/>
    </source>
</evidence>
<dbReference type="AlphaFoldDB" id="A0A2S3VQG6"/>
<dbReference type="Gene3D" id="3.10.560.10">
    <property type="entry name" value="Outer membrane lipoprotein wza domain like"/>
    <property type="match status" value="1"/>
</dbReference>
<evidence type="ECO:0000259" key="2">
    <source>
        <dbReference type="Pfam" id="PF06251"/>
    </source>
</evidence>
<feature type="domain" description="Capsule biosynthesis GfcC-like N-terminal" evidence="3">
    <location>
        <begin position="39"/>
        <end position="147"/>
    </location>
</feature>
<reference evidence="5" key="1">
    <citation type="submission" date="2017-02" db="EMBL/GenBank/DDBJ databases">
        <authorList>
            <person name="Furmanczyk E.M."/>
        </authorList>
    </citation>
    <scope>NUCLEOTIDE SEQUENCE [LARGE SCALE GENOMIC DNA]</scope>
    <source>
        <strain evidence="5">AP3_22</strain>
    </source>
</reference>
<keyword evidence="5" id="KW-1185">Reference proteome</keyword>
<keyword evidence="1" id="KW-0732">Signal</keyword>
<dbReference type="InterPro" id="IPR010425">
    <property type="entry name" value="Caps_synth_GfcC-like_C"/>
</dbReference>
<feature type="domain" description="Capsule biosynthesis GfcC-like C-terminal" evidence="2">
    <location>
        <begin position="165"/>
        <end position="248"/>
    </location>
</feature>
<evidence type="ECO:0000256" key="1">
    <source>
        <dbReference type="SAM" id="SignalP"/>
    </source>
</evidence>
<organism evidence="4 5">
    <name type="scientific">Pseudomonas laurylsulfativorans</name>
    <dbReference type="NCBI Taxonomy" id="1943631"/>
    <lineage>
        <taxon>Bacteria</taxon>
        <taxon>Pseudomonadati</taxon>
        <taxon>Pseudomonadota</taxon>
        <taxon>Gammaproteobacteria</taxon>
        <taxon>Pseudomonadales</taxon>
        <taxon>Pseudomonadaceae</taxon>
        <taxon>Pseudomonas</taxon>
    </lineage>
</organism>
<protein>
    <submittedName>
        <fullName evidence="4">Uncharacterized protein</fullName>
    </submittedName>
</protein>
<name>A0A2S3VQG6_9PSED</name>
<accession>A0A2S3VQG6</accession>
<dbReference type="EMBL" id="MUJK01000003">
    <property type="protein sequence ID" value="POF42161.1"/>
    <property type="molecule type" value="Genomic_DNA"/>
</dbReference>
<dbReference type="InterPro" id="IPR046459">
    <property type="entry name" value="Caps_syn_GfcC_N"/>
</dbReference>
<gene>
    <name evidence="4" type="ORF">B0D71_12000</name>
</gene>